<evidence type="ECO:0000313" key="3">
    <source>
        <dbReference type="EMBL" id="RAJ10998.1"/>
    </source>
</evidence>
<dbReference type="RefSeq" id="WP_111596105.1">
    <property type="nucleotide sequence ID" value="NZ_QLLL01000001.1"/>
</dbReference>
<protein>
    <recommendedName>
        <fullName evidence="2">DUF3108 domain-containing protein</fullName>
    </recommendedName>
</protein>
<evidence type="ECO:0000256" key="1">
    <source>
        <dbReference type="SAM" id="SignalP"/>
    </source>
</evidence>
<dbReference type="Gene3D" id="2.40.360.20">
    <property type="match status" value="1"/>
</dbReference>
<feature type="chain" id="PRO_5016367915" description="DUF3108 domain-containing protein" evidence="1">
    <location>
        <begin position="20"/>
        <end position="229"/>
    </location>
</feature>
<keyword evidence="4" id="KW-1185">Reference proteome</keyword>
<name>A0A327R4L1_9BACT</name>
<proteinExistence type="predicted"/>
<dbReference type="InterPro" id="IPR049279">
    <property type="entry name" value="DUF3108-like"/>
</dbReference>
<sequence length="229" mass="24803">MKKLLTLLLACSLATVASAQCNAFYYLTKNTKVEISIYDGAGALTGKQNVAVTDVKNNGKAVVSTVHSVFTDKNGKEITTSDGKFSCDGDQFAIDMVSNLPSQLKNAKLTLKSGQSELNYPSKLSVGQHLPDNSLEMETESGNMKMNLSYKVYARKVELKENVKTPAGAWDCYKIVSKSDVKITMMGKVVPMNMTMVEWFAPNFGIVKTESISADGKGMGSTVLTALKK</sequence>
<keyword evidence="1" id="KW-0732">Signal</keyword>
<evidence type="ECO:0000313" key="4">
    <source>
        <dbReference type="Proteomes" id="UP000249547"/>
    </source>
</evidence>
<accession>A0A327R4L1</accession>
<dbReference type="Pfam" id="PF21347">
    <property type="entry name" value="DUF3108_like"/>
    <property type="match status" value="1"/>
</dbReference>
<feature type="domain" description="DUF3108" evidence="2">
    <location>
        <begin position="31"/>
        <end position="224"/>
    </location>
</feature>
<dbReference type="Proteomes" id="UP000249547">
    <property type="component" value="Unassembled WGS sequence"/>
</dbReference>
<dbReference type="AlphaFoldDB" id="A0A327R4L1"/>
<evidence type="ECO:0000259" key="2">
    <source>
        <dbReference type="Pfam" id="PF21347"/>
    </source>
</evidence>
<organism evidence="3 4">
    <name type="scientific">Chitinophaga skermanii</name>
    <dbReference type="NCBI Taxonomy" id="331697"/>
    <lineage>
        <taxon>Bacteria</taxon>
        <taxon>Pseudomonadati</taxon>
        <taxon>Bacteroidota</taxon>
        <taxon>Chitinophagia</taxon>
        <taxon>Chitinophagales</taxon>
        <taxon>Chitinophagaceae</taxon>
        <taxon>Chitinophaga</taxon>
    </lineage>
</organism>
<gene>
    <name evidence="3" type="ORF">LX64_00605</name>
</gene>
<dbReference type="OrthoDB" id="665223at2"/>
<reference evidence="3 4" key="1">
    <citation type="submission" date="2018-06" db="EMBL/GenBank/DDBJ databases">
        <title>Genomic Encyclopedia of Archaeal and Bacterial Type Strains, Phase II (KMG-II): from individual species to whole genera.</title>
        <authorList>
            <person name="Goeker M."/>
        </authorList>
    </citation>
    <scope>NUCLEOTIDE SEQUENCE [LARGE SCALE GENOMIC DNA]</scope>
    <source>
        <strain evidence="3 4">DSM 23857</strain>
    </source>
</reference>
<feature type="signal peptide" evidence="1">
    <location>
        <begin position="1"/>
        <end position="19"/>
    </location>
</feature>
<comment type="caution">
    <text evidence="3">The sequence shown here is derived from an EMBL/GenBank/DDBJ whole genome shotgun (WGS) entry which is preliminary data.</text>
</comment>
<dbReference type="EMBL" id="QLLL01000001">
    <property type="protein sequence ID" value="RAJ10998.1"/>
    <property type="molecule type" value="Genomic_DNA"/>
</dbReference>